<feature type="domain" description="Glycosyltransferase GT-D fold" evidence="1">
    <location>
        <begin position="53"/>
        <end position="275"/>
    </location>
</feature>
<proteinExistence type="predicted"/>
<dbReference type="InterPro" id="IPR014869">
    <property type="entry name" value="GT-D"/>
</dbReference>
<keyword evidence="3" id="KW-1185">Reference proteome</keyword>
<sequence length="299" mass="35269">MKRILLNTYYKLLKIQVLITIMYNRIFSFFVKPPLIRSTEETLNKIITDRVSISRYGDGEFTLMYGESLLFQQHSIEIEIRLREIIKSNQRNHEVCIPNVFNNVDWCTEKSKKYWLKYLNLNRVKIYKLIDSKKWYYDSLVTRLYIDHLEKSKSEKYFQKFKELWDKRDVVIVEGEQSRLGMGNDLYDNVSSIKRIICPSTNAFSKYIEILKEVKQLQKSNLILIALGPTATILSYDLSLSGYQAIDIGHIDIEYEWFLQKAVEKAPVKNKYVGEIPNGTKVDNIEDKKYQSEIISKVV</sequence>
<gene>
    <name evidence="2" type="ORF">IC621_01295</name>
</gene>
<protein>
    <submittedName>
        <fullName evidence="2">SP_1767 family glycosyltransferase</fullName>
    </submittedName>
</protein>
<dbReference type="EMBL" id="JACXAI010000001">
    <property type="protein sequence ID" value="MBD1378851.1"/>
    <property type="molecule type" value="Genomic_DNA"/>
</dbReference>
<evidence type="ECO:0000259" key="1">
    <source>
        <dbReference type="Pfam" id="PF08759"/>
    </source>
</evidence>
<dbReference type="RefSeq" id="WP_191154928.1">
    <property type="nucleotide sequence ID" value="NZ_JACXAI010000001.1"/>
</dbReference>
<dbReference type="AlphaFoldDB" id="A0A926NCT3"/>
<dbReference type="NCBIfam" id="TIGR03728">
    <property type="entry name" value="glyco_access_1"/>
    <property type="match status" value="1"/>
</dbReference>
<accession>A0A926NCT3</accession>
<dbReference type="Proteomes" id="UP000626844">
    <property type="component" value="Unassembled WGS sequence"/>
</dbReference>
<organism evidence="2 3">
    <name type="scientific">Metabacillus arenae</name>
    <dbReference type="NCBI Taxonomy" id="2771434"/>
    <lineage>
        <taxon>Bacteria</taxon>
        <taxon>Bacillati</taxon>
        <taxon>Bacillota</taxon>
        <taxon>Bacilli</taxon>
        <taxon>Bacillales</taxon>
        <taxon>Bacillaceae</taxon>
        <taxon>Metabacillus</taxon>
    </lineage>
</organism>
<comment type="caution">
    <text evidence="2">The sequence shown here is derived from an EMBL/GenBank/DDBJ whole genome shotgun (WGS) entry which is preliminary data.</text>
</comment>
<dbReference type="Pfam" id="PF08759">
    <property type="entry name" value="GT-D"/>
    <property type="match status" value="1"/>
</dbReference>
<reference evidence="2" key="1">
    <citation type="submission" date="2020-09" db="EMBL/GenBank/DDBJ databases">
        <title>A novel bacterium of genus Bacillus, isolated from South China Sea.</title>
        <authorList>
            <person name="Huang H."/>
            <person name="Mo K."/>
            <person name="Hu Y."/>
        </authorList>
    </citation>
    <scope>NUCLEOTIDE SEQUENCE</scope>
    <source>
        <strain evidence="2">IB182487</strain>
    </source>
</reference>
<name>A0A926NCT3_9BACI</name>
<evidence type="ECO:0000313" key="3">
    <source>
        <dbReference type="Proteomes" id="UP000626844"/>
    </source>
</evidence>
<evidence type="ECO:0000313" key="2">
    <source>
        <dbReference type="EMBL" id="MBD1378851.1"/>
    </source>
</evidence>